<accession>A0A0A8ZNR0</accession>
<reference evidence="1" key="2">
    <citation type="journal article" date="2015" name="Data Brief">
        <title>Shoot transcriptome of the giant reed, Arundo donax.</title>
        <authorList>
            <person name="Barrero R.A."/>
            <person name="Guerrero F.D."/>
            <person name="Moolhuijzen P."/>
            <person name="Goolsby J.A."/>
            <person name="Tidwell J."/>
            <person name="Bellgard S.E."/>
            <person name="Bellgard M.I."/>
        </authorList>
    </citation>
    <scope>NUCLEOTIDE SEQUENCE</scope>
    <source>
        <tissue evidence="1">Shoot tissue taken approximately 20 cm above the soil surface</tissue>
    </source>
</reference>
<proteinExistence type="predicted"/>
<sequence length="103" mass="11444">MGLDHQPTSILPMAHQCHVPLYLHHSISIGIITAFHEPLSCESPSHPTAFLCHLLHLCKLPCAGFPVDVKASPPENKDTANSRRTRYDTGVRRHCQLSAEVWA</sequence>
<reference evidence="1" key="1">
    <citation type="submission" date="2014-09" db="EMBL/GenBank/DDBJ databases">
        <authorList>
            <person name="Magalhaes I.L.F."/>
            <person name="Oliveira U."/>
            <person name="Santos F.R."/>
            <person name="Vidigal T.H.D.A."/>
            <person name="Brescovit A.D."/>
            <person name="Santos A.J."/>
        </authorList>
    </citation>
    <scope>NUCLEOTIDE SEQUENCE</scope>
    <source>
        <tissue evidence="1">Shoot tissue taken approximately 20 cm above the soil surface</tissue>
    </source>
</reference>
<organism evidence="1">
    <name type="scientific">Arundo donax</name>
    <name type="common">Giant reed</name>
    <name type="synonym">Donax arundinaceus</name>
    <dbReference type="NCBI Taxonomy" id="35708"/>
    <lineage>
        <taxon>Eukaryota</taxon>
        <taxon>Viridiplantae</taxon>
        <taxon>Streptophyta</taxon>
        <taxon>Embryophyta</taxon>
        <taxon>Tracheophyta</taxon>
        <taxon>Spermatophyta</taxon>
        <taxon>Magnoliopsida</taxon>
        <taxon>Liliopsida</taxon>
        <taxon>Poales</taxon>
        <taxon>Poaceae</taxon>
        <taxon>PACMAD clade</taxon>
        <taxon>Arundinoideae</taxon>
        <taxon>Arundineae</taxon>
        <taxon>Arundo</taxon>
    </lineage>
</organism>
<evidence type="ECO:0000313" key="1">
    <source>
        <dbReference type="EMBL" id="JAD40436.1"/>
    </source>
</evidence>
<dbReference type="AlphaFoldDB" id="A0A0A8ZNR0"/>
<dbReference type="EMBL" id="GBRH01257459">
    <property type="protein sequence ID" value="JAD40436.1"/>
    <property type="molecule type" value="Transcribed_RNA"/>
</dbReference>
<name>A0A0A8ZNR0_ARUDO</name>
<protein>
    <submittedName>
        <fullName evidence="1">Uncharacterized protein</fullName>
    </submittedName>
</protein>